<keyword evidence="2" id="KW-1185">Reference proteome</keyword>
<accession>A0ACC3DE67</accession>
<protein>
    <submittedName>
        <fullName evidence="1">Uncharacterized protein</fullName>
    </submittedName>
</protein>
<organism evidence="1 2">
    <name type="scientific">Coniosporium uncinatum</name>
    <dbReference type="NCBI Taxonomy" id="93489"/>
    <lineage>
        <taxon>Eukaryota</taxon>
        <taxon>Fungi</taxon>
        <taxon>Dikarya</taxon>
        <taxon>Ascomycota</taxon>
        <taxon>Pezizomycotina</taxon>
        <taxon>Dothideomycetes</taxon>
        <taxon>Dothideomycetes incertae sedis</taxon>
        <taxon>Coniosporium</taxon>
    </lineage>
</organism>
<reference evidence="1" key="1">
    <citation type="submission" date="2024-09" db="EMBL/GenBank/DDBJ databases">
        <title>Black Yeasts Isolated from many extreme environments.</title>
        <authorList>
            <person name="Coleine C."/>
            <person name="Stajich J.E."/>
            <person name="Selbmann L."/>
        </authorList>
    </citation>
    <scope>NUCLEOTIDE SEQUENCE</scope>
    <source>
        <strain evidence="1">CCFEE 5737</strain>
    </source>
</reference>
<gene>
    <name evidence="1" type="ORF">LTS18_002322</name>
</gene>
<dbReference type="Proteomes" id="UP001186974">
    <property type="component" value="Unassembled WGS sequence"/>
</dbReference>
<dbReference type="EMBL" id="JAWDJW010006167">
    <property type="protein sequence ID" value="KAK3065849.1"/>
    <property type="molecule type" value="Genomic_DNA"/>
</dbReference>
<comment type="caution">
    <text evidence="1">The sequence shown here is derived from an EMBL/GenBank/DDBJ whole genome shotgun (WGS) entry which is preliminary data.</text>
</comment>
<evidence type="ECO:0000313" key="1">
    <source>
        <dbReference type="EMBL" id="KAK3065849.1"/>
    </source>
</evidence>
<sequence length="295" mass="32709">MMDYPGEHGWSLNYWRNEFATSDPDAPKDATDWARIKYMFDTNNRYAKANPNERLRVERTVSAEVMLAYIEALINVVQLGVGTRGVRPTVVLQHIMSFKAYLERQGIDLGPAHWDGIIVRLLESEGFNIGRNPGLMLAVTQISQPFESSKDLATLDVESSAGKLSQDRLDSSAAVTGFMHQVLNAYINNGDIGGALTTFERLQVHADTNKKRSMESFFQSLRESPPDANAAAQTIFSSNLSGLEYPGIFPQIPIPILAGLLNLLTKSDAHDFGRWLLYSQDPDGPIISKGLYSDP</sequence>
<name>A0ACC3DE67_9PEZI</name>
<evidence type="ECO:0000313" key="2">
    <source>
        <dbReference type="Proteomes" id="UP001186974"/>
    </source>
</evidence>
<proteinExistence type="predicted"/>
<feature type="non-terminal residue" evidence="1">
    <location>
        <position position="295"/>
    </location>
</feature>